<keyword evidence="2" id="KW-1185">Reference proteome</keyword>
<dbReference type="EMBL" id="CM024791">
    <property type="protein sequence ID" value="KAG8003851.1"/>
    <property type="molecule type" value="Genomic_DNA"/>
</dbReference>
<comment type="caution">
    <text evidence="1">The sequence shown here is derived from an EMBL/GenBank/DDBJ whole genome shotgun (WGS) entry which is preliminary data.</text>
</comment>
<dbReference type="Proteomes" id="UP000805704">
    <property type="component" value="Chromosome 3"/>
</dbReference>
<gene>
    <name evidence="1" type="primary">ANKRD50.3</name>
    <name evidence="1" type="ORF">GBF38_007845</name>
</gene>
<evidence type="ECO:0000313" key="2">
    <source>
        <dbReference type="Proteomes" id="UP000805704"/>
    </source>
</evidence>
<proteinExistence type="predicted"/>
<protein>
    <submittedName>
        <fullName evidence="1">Ankyrin repeat domain-containing protein 50</fullName>
    </submittedName>
</protein>
<sequence length="328" mass="34787">MAGKEPSPGPSPSCRQQVNCVIGLLMGGITLGCITRAGQAVSGPLTGAAFPECLAVVPQSAVEAPPNLRLLSADEPNASISHRHNGVASNPGTLTSGSGKSGSSWGVLLVGGPGSGKTAVCTELLWPTSAQGTHRGLHQQSLAFHFCRADDSDTLCVGGFIRSLVAQICRSGLVPGYEEKVRDPAVQSTLQPGECERNPTEAFKRCVLLPLLSVKPPQQSLFLLVDSIDEGCQLGEGEQRSSPGSPRTIAELLASHHEFLPPWLLLICSARRQNKAITKLFTERNVRWEVFNTSETEQEEGGILTSAAECLTRIRSAKALQTKTVLFA</sequence>
<evidence type="ECO:0000313" key="1">
    <source>
        <dbReference type="EMBL" id="KAG8003851.1"/>
    </source>
</evidence>
<name>A0ACB7EP89_NIBAL</name>
<reference evidence="1" key="1">
    <citation type="submission" date="2020-04" db="EMBL/GenBank/DDBJ databases">
        <title>A chromosome-scale assembly and high-density genetic map of the yellow drum (Nibea albiflora) genome.</title>
        <authorList>
            <person name="Xu D."/>
            <person name="Zhang W."/>
            <person name="Chen R."/>
            <person name="Tan P."/>
            <person name="Wang L."/>
            <person name="Song H."/>
            <person name="Tian L."/>
            <person name="Zhu Q."/>
            <person name="Wang B."/>
        </authorList>
    </citation>
    <scope>NUCLEOTIDE SEQUENCE</scope>
    <source>
        <strain evidence="1">ZJHYS-2018</strain>
    </source>
</reference>
<accession>A0ACB7EP89</accession>
<organism evidence="1 2">
    <name type="scientific">Nibea albiflora</name>
    <name type="common">Yellow drum</name>
    <name type="synonym">Corvina albiflora</name>
    <dbReference type="NCBI Taxonomy" id="240163"/>
    <lineage>
        <taxon>Eukaryota</taxon>
        <taxon>Metazoa</taxon>
        <taxon>Chordata</taxon>
        <taxon>Craniata</taxon>
        <taxon>Vertebrata</taxon>
        <taxon>Euteleostomi</taxon>
        <taxon>Actinopterygii</taxon>
        <taxon>Neopterygii</taxon>
        <taxon>Teleostei</taxon>
        <taxon>Neoteleostei</taxon>
        <taxon>Acanthomorphata</taxon>
        <taxon>Eupercaria</taxon>
        <taxon>Sciaenidae</taxon>
        <taxon>Nibea</taxon>
    </lineage>
</organism>